<evidence type="ECO:0000313" key="7">
    <source>
        <dbReference type="EMBL" id="MXN48267.1"/>
    </source>
</evidence>
<dbReference type="Pfam" id="PF13187">
    <property type="entry name" value="Fer4_9"/>
    <property type="match status" value="1"/>
</dbReference>
<evidence type="ECO:0000256" key="3">
    <source>
        <dbReference type="ARBA" id="ARBA00022737"/>
    </source>
</evidence>
<dbReference type="RefSeq" id="WP_160861979.1">
    <property type="nucleotide sequence ID" value="NZ_WUMK01000010.1"/>
</dbReference>
<name>A0A6N8SIF2_9HYPH</name>
<accession>A0A6N8SIF2</accession>
<evidence type="ECO:0000256" key="1">
    <source>
        <dbReference type="ARBA" id="ARBA00022485"/>
    </source>
</evidence>
<dbReference type="PANTHER" id="PTHR43687:SF1">
    <property type="entry name" value="FERREDOXIN III"/>
    <property type="match status" value="1"/>
</dbReference>
<dbReference type="CDD" id="cd10564">
    <property type="entry name" value="NapF_like"/>
    <property type="match status" value="1"/>
</dbReference>
<reference evidence="7 8" key="1">
    <citation type="submission" date="2019-12" db="EMBL/GenBank/DDBJ databases">
        <title>Shinella kummerowiae sp. nov., a symbiotic bacterium isolated from root nodules of the herbal legume Kummerowia stipulacea.</title>
        <authorList>
            <person name="Gao J."/>
        </authorList>
    </citation>
    <scope>NUCLEOTIDE SEQUENCE [LARGE SCALE GENOMIC DNA]</scope>
    <source>
        <strain evidence="7 8">CCBAU 25048</strain>
    </source>
</reference>
<comment type="caution">
    <text evidence="7">The sequence shown here is derived from an EMBL/GenBank/DDBJ whole genome shotgun (WGS) entry which is preliminary data.</text>
</comment>
<dbReference type="SUPFAM" id="SSF54862">
    <property type="entry name" value="4Fe-4S ferredoxins"/>
    <property type="match status" value="1"/>
</dbReference>
<dbReference type="PANTHER" id="PTHR43687">
    <property type="entry name" value="ADENYLYLSULFATE REDUCTASE, BETA SUBUNIT"/>
    <property type="match status" value="1"/>
</dbReference>
<keyword evidence="8" id="KW-1185">Reference proteome</keyword>
<dbReference type="InterPro" id="IPR004496">
    <property type="entry name" value="NapF"/>
</dbReference>
<protein>
    <submittedName>
        <fullName evidence="7">Ferredoxin-type protein NapF</fullName>
    </submittedName>
</protein>
<dbReference type="OrthoDB" id="9800445at2"/>
<evidence type="ECO:0000256" key="4">
    <source>
        <dbReference type="ARBA" id="ARBA00023004"/>
    </source>
</evidence>
<keyword evidence="5" id="KW-0411">Iron-sulfur</keyword>
<dbReference type="AlphaFoldDB" id="A0A6N8SIF2"/>
<keyword evidence="2" id="KW-0479">Metal-binding</keyword>
<dbReference type="InterPro" id="IPR017896">
    <property type="entry name" value="4Fe4S_Fe-S-bd"/>
</dbReference>
<proteinExistence type="predicted"/>
<keyword evidence="4" id="KW-0408">Iron</keyword>
<dbReference type="GO" id="GO:0046872">
    <property type="term" value="F:metal ion binding"/>
    <property type="evidence" value="ECO:0007669"/>
    <property type="project" value="UniProtKB-KW"/>
</dbReference>
<gene>
    <name evidence="7" type="primary">napF</name>
    <name evidence="7" type="ORF">GR138_23945</name>
</gene>
<evidence type="ECO:0000256" key="2">
    <source>
        <dbReference type="ARBA" id="ARBA00022723"/>
    </source>
</evidence>
<keyword evidence="3" id="KW-0677">Repeat</keyword>
<dbReference type="Pfam" id="PF12838">
    <property type="entry name" value="Fer4_7"/>
    <property type="match status" value="1"/>
</dbReference>
<organism evidence="7 8">
    <name type="scientific">Shinella kummerowiae</name>
    <dbReference type="NCBI Taxonomy" id="417745"/>
    <lineage>
        <taxon>Bacteria</taxon>
        <taxon>Pseudomonadati</taxon>
        <taxon>Pseudomonadota</taxon>
        <taxon>Alphaproteobacteria</taxon>
        <taxon>Hyphomicrobiales</taxon>
        <taxon>Rhizobiaceae</taxon>
        <taxon>Shinella</taxon>
    </lineage>
</organism>
<dbReference type="GO" id="GO:0051539">
    <property type="term" value="F:4 iron, 4 sulfur cluster binding"/>
    <property type="evidence" value="ECO:0007669"/>
    <property type="project" value="UniProtKB-KW"/>
</dbReference>
<dbReference type="EMBL" id="WUMK01000010">
    <property type="protein sequence ID" value="MXN48267.1"/>
    <property type="molecule type" value="Genomic_DNA"/>
</dbReference>
<dbReference type="InterPro" id="IPR050572">
    <property type="entry name" value="Fe-S_Ferredoxin"/>
</dbReference>
<keyword evidence="1" id="KW-0004">4Fe-4S</keyword>
<dbReference type="NCBIfam" id="TIGR00402">
    <property type="entry name" value="napF"/>
    <property type="match status" value="1"/>
</dbReference>
<sequence>MERQGALSRRDFLRGGRREDSIRHIRPPGIEDAGLSACTGCGACVAHCPAKIISLADGLPTLDFTAGECTFCGACAANCPEPVFAGAAGRFDHIVTISASCLPFQRVDCQACRDACPTAAIRFHPVRGGPFVPALLAEACTGCGACISVCPVGAVTTAPLSTEAAHA</sequence>
<dbReference type="PROSITE" id="PS00198">
    <property type="entry name" value="4FE4S_FER_1"/>
    <property type="match status" value="1"/>
</dbReference>
<feature type="domain" description="4Fe-4S ferredoxin-type" evidence="6">
    <location>
        <begin position="60"/>
        <end position="89"/>
    </location>
</feature>
<evidence type="ECO:0000259" key="6">
    <source>
        <dbReference type="PROSITE" id="PS51379"/>
    </source>
</evidence>
<feature type="domain" description="4Fe-4S ferredoxin-type" evidence="6">
    <location>
        <begin position="131"/>
        <end position="160"/>
    </location>
</feature>
<dbReference type="PROSITE" id="PS51379">
    <property type="entry name" value="4FE4S_FER_2"/>
    <property type="match status" value="3"/>
</dbReference>
<feature type="domain" description="4Fe-4S ferredoxin-type" evidence="6">
    <location>
        <begin position="26"/>
        <end position="58"/>
    </location>
</feature>
<dbReference type="InterPro" id="IPR017900">
    <property type="entry name" value="4Fe4S_Fe_S_CS"/>
</dbReference>
<dbReference type="Proteomes" id="UP000435802">
    <property type="component" value="Unassembled WGS sequence"/>
</dbReference>
<evidence type="ECO:0000256" key="5">
    <source>
        <dbReference type="ARBA" id="ARBA00023014"/>
    </source>
</evidence>
<evidence type="ECO:0000313" key="8">
    <source>
        <dbReference type="Proteomes" id="UP000435802"/>
    </source>
</evidence>
<dbReference type="Gene3D" id="3.30.70.20">
    <property type="match status" value="2"/>
</dbReference>